<reference evidence="4" key="1">
    <citation type="journal article" date="2017" name="Genome Announc.">
        <title>Genome sequences of Cyberlindnera fabianii 65, Pichia kudriavzevii 129, and Saccharomyces cerevisiae 131 isolated from fermented masau fruits in Zimbabwe.</title>
        <authorList>
            <person name="van Rijswijck I.M.H."/>
            <person name="Derks M.F.L."/>
            <person name="Abee T."/>
            <person name="de Ridder D."/>
            <person name="Smid E.J."/>
        </authorList>
    </citation>
    <scope>NUCLEOTIDE SEQUENCE [LARGE SCALE GENOMIC DNA]</scope>
    <source>
        <strain evidence="4">65</strain>
    </source>
</reference>
<dbReference type="EMBL" id="MPUK01000002">
    <property type="protein sequence ID" value="ONH68799.1"/>
    <property type="molecule type" value="Genomic_DNA"/>
</dbReference>
<feature type="compositionally biased region" description="Low complexity" evidence="1">
    <location>
        <begin position="14"/>
        <end position="29"/>
    </location>
</feature>
<dbReference type="PANTHER" id="PTHR12840:SF1">
    <property type="entry name" value="NADH DEHYDROGENASE [UBIQUINONE] 1 BETA SUBCOMPLEX SUBUNIT 8, MITOCHONDRIAL"/>
    <property type="match status" value="1"/>
</dbReference>
<keyword evidence="2" id="KW-1133">Transmembrane helix</keyword>
<evidence type="ECO:0000256" key="1">
    <source>
        <dbReference type="SAM" id="MobiDB-lite"/>
    </source>
</evidence>
<evidence type="ECO:0000313" key="3">
    <source>
        <dbReference type="EMBL" id="ONH68799.1"/>
    </source>
</evidence>
<dbReference type="OMA" id="GEPCHED"/>
<feature type="transmembrane region" description="Helical" evidence="2">
    <location>
        <begin position="89"/>
        <end position="110"/>
    </location>
</feature>
<name>A0A1V2LA83_CYBFA</name>
<proteinExistence type="predicted"/>
<dbReference type="Pfam" id="PF05821">
    <property type="entry name" value="NDUF_B8"/>
    <property type="match status" value="1"/>
</dbReference>
<keyword evidence="4" id="KW-1185">Reference proteome</keyword>
<feature type="region of interest" description="Disordered" evidence="1">
    <location>
        <begin position="1"/>
        <end position="39"/>
    </location>
</feature>
<accession>A0A1V2LA83</accession>
<organism evidence="3 4">
    <name type="scientific">Cyberlindnera fabianii</name>
    <name type="common">Yeast</name>
    <name type="synonym">Hansenula fabianii</name>
    <dbReference type="NCBI Taxonomy" id="36022"/>
    <lineage>
        <taxon>Eukaryota</taxon>
        <taxon>Fungi</taxon>
        <taxon>Dikarya</taxon>
        <taxon>Ascomycota</taxon>
        <taxon>Saccharomycotina</taxon>
        <taxon>Saccharomycetes</taxon>
        <taxon>Phaffomycetales</taxon>
        <taxon>Phaffomycetaceae</taxon>
        <taxon>Cyberlindnera</taxon>
    </lineage>
</organism>
<dbReference type="AlphaFoldDB" id="A0A1V2LA83"/>
<dbReference type="Proteomes" id="UP000189513">
    <property type="component" value="Unassembled WGS sequence"/>
</dbReference>
<evidence type="ECO:0000256" key="2">
    <source>
        <dbReference type="SAM" id="Phobius"/>
    </source>
</evidence>
<protein>
    <submittedName>
        <fullName evidence="3">NADH dehydrogenase [ubiquinone] 1 beta subcomplex subunit 8, mitochondrial</fullName>
    </submittedName>
</protein>
<dbReference type="GO" id="GO:0005739">
    <property type="term" value="C:mitochondrion"/>
    <property type="evidence" value="ECO:0007669"/>
    <property type="project" value="InterPro"/>
</dbReference>
<dbReference type="PANTHER" id="PTHR12840">
    <property type="entry name" value="NADH-UBIQUINONE OXIDOREDUCTASE ASHI SUBUNIT"/>
    <property type="match status" value="1"/>
</dbReference>
<sequence>MNPLSALTLRRLQSSVSTPTTSSGNTTSTEETDDYPDVPRELYYYRDPDAKWDDPQNRRNFGQPLHPDDDLLNLWSPHYYDTVSDAKALQLQFIFFGAVGAFSAIMYYFFYPERNAVPRDYPDGLARDFGARNEEEGNLYGVRIDKSY</sequence>
<evidence type="ECO:0000313" key="4">
    <source>
        <dbReference type="Proteomes" id="UP000189513"/>
    </source>
</evidence>
<comment type="caution">
    <text evidence="3">The sequence shown here is derived from an EMBL/GenBank/DDBJ whole genome shotgun (WGS) entry which is preliminary data.</text>
</comment>
<keyword evidence="3" id="KW-0830">Ubiquinone</keyword>
<keyword evidence="2" id="KW-0812">Transmembrane</keyword>
<dbReference type="STRING" id="36022.A0A1V2LA83"/>
<gene>
    <name evidence="3" type="ORF">BON22_1275</name>
</gene>
<dbReference type="InterPro" id="IPR008699">
    <property type="entry name" value="NDUFB8"/>
</dbReference>
<keyword evidence="2" id="KW-0472">Membrane</keyword>
<dbReference type="VEuPathDB" id="FungiDB:BON22_1275"/>